<dbReference type="AlphaFoldDB" id="A0A094Q5N0"/>
<dbReference type="Pfam" id="PF09250">
    <property type="entry name" value="Prim-Pol"/>
    <property type="match status" value="1"/>
</dbReference>
<accession>A0A094Q5N0</accession>
<sequence>MTSLTWNQIIDSSESPLSIPEDIEGKSVLQAALAYAKCGWYVLPINAGTKHPGSLVGTDWPEKSTRNEKEIREIFKFPNTAIALHVGRSGAVVLDVDDPTKLSDLMMRELFQTRVPFQSTRLVGDIRRGHYPFKVPNNVSYGNSLGSLGSGWGDVRGHNAIIVVSPSQHAHPEGFYQWRRMGQVPPLPKSISDKLPVRTGGATSALNLGEARAFLIANDNENYREHLQYRLNYLRENPPQKNNRHTAFQRFLCLVLKDSAVGFYKASEALNETHLLFNTLKPESEQTPNEFESMVYWAMGMVEAMTVAEKALHAYSNAPHLDSQIMEWVKKNAR</sequence>
<evidence type="ECO:0000259" key="1">
    <source>
        <dbReference type="SMART" id="SM00943"/>
    </source>
</evidence>
<dbReference type="EMBL" id="JNSL01000039">
    <property type="protein sequence ID" value="KGA18717.1"/>
    <property type="molecule type" value="Genomic_DNA"/>
</dbReference>
<organism evidence="2">
    <name type="scientific">freshwater metagenome</name>
    <dbReference type="NCBI Taxonomy" id="449393"/>
    <lineage>
        <taxon>unclassified sequences</taxon>
        <taxon>metagenomes</taxon>
        <taxon>ecological metagenomes</taxon>
    </lineage>
</organism>
<evidence type="ECO:0000313" key="2">
    <source>
        <dbReference type="EMBL" id="KGA18717.1"/>
    </source>
</evidence>
<proteinExistence type="predicted"/>
<dbReference type="SUPFAM" id="SSF56747">
    <property type="entry name" value="Prim-pol domain"/>
    <property type="match status" value="1"/>
</dbReference>
<dbReference type="CDD" id="cd04859">
    <property type="entry name" value="Prim_Pol"/>
    <property type="match status" value="1"/>
</dbReference>
<name>A0A094Q5N0_9ZZZZ</name>
<protein>
    <recommendedName>
        <fullName evidence="1">DNA primase/polymerase bifunctional N-terminal domain-containing protein</fullName>
    </recommendedName>
</protein>
<dbReference type="InterPro" id="IPR015330">
    <property type="entry name" value="DNA_primase/pol_bifunc_N"/>
</dbReference>
<reference evidence="2" key="1">
    <citation type="submission" date="2014-06" db="EMBL/GenBank/DDBJ databases">
        <title>Key roles for freshwater Actinobacteria revealed by deep metagenomic sequencing.</title>
        <authorList>
            <person name="Ghai R."/>
            <person name="Mizuno C.M."/>
            <person name="Picazo A."/>
            <person name="Camacho A."/>
            <person name="Rodriguez-Valera F."/>
        </authorList>
    </citation>
    <scope>NUCLEOTIDE SEQUENCE</scope>
</reference>
<comment type="caution">
    <text evidence="2">The sequence shown here is derived from an EMBL/GenBank/DDBJ whole genome shotgun (WGS) entry which is preliminary data.</text>
</comment>
<dbReference type="SMART" id="SM00943">
    <property type="entry name" value="Prim-Pol"/>
    <property type="match status" value="1"/>
</dbReference>
<gene>
    <name evidence="2" type="ORF">GM51_7745</name>
</gene>
<feature type="domain" description="DNA primase/polymerase bifunctional N-terminal" evidence="1">
    <location>
        <begin position="32"/>
        <end position="191"/>
    </location>
</feature>